<dbReference type="EMBL" id="JBHSPH010000001">
    <property type="protein sequence ID" value="MFC5860825.1"/>
    <property type="molecule type" value="Genomic_DNA"/>
</dbReference>
<accession>A0ABW1EA21</accession>
<reference evidence="11" key="1">
    <citation type="journal article" date="2019" name="Int. J. Syst. Evol. Microbiol.">
        <title>The Global Catalogue of Microorganisms (GCM) 10K type strain sequencing project: providing services to taxonomists for standard genome sequencing and annotation.</title>
        <authorList>
            <consortium name="The Broad Institute Genomics Platform"/>
            <consortium name="The Broad Institute Genome Sequencing Center for Infectious Disease"/>
            <person name="Wu L."/>
            <person name="Ma J."/>
        </authorList>
    </citation>
    <scope>NUCLEOTIDE SEQUENCE [LARGE SCALE GENOMIC DNA]</scope>
    <source>
        <strain evidence="11">JCM 4087</strain>
    </source>
</reference>
<feature type="domain" description="HYDIN/VesB/CFA65-like Ig-like" evidence="9">
    <location>
        <begin position="1024"/>
        <end position="1120"/>
    </location>
</feature>
<dbReference type="NCBIfam" id="NF012200">
    <property type="entry name" value="choice_anch_D"/>
    <property type="match status" value="10"/>
</dbReference>
<dbReference type="CDD" id="cd15482">
    <property type="entry name" value="Sialidase_non-viral"/>
    <property type="match status" value="1"/>
</dbReference>
<evidence type="ECO:0000256" key="7">
    <source>
        <dbReference type="SAM" id="SignalP"/>
    </source>
</evidence>
<dbReference type="Pfam" id="PF22544">
    <property type="entry name" value="HYDIN_VesB_CFA65-like_Ig"/>
    <property type="match status" value="1"/>
</dbReference>
<keyword evidence="11" id="KW-1185">Reference proteome</keyword>
<dbReference type="PANTHER" id="PTHR46127">
    <property type="entry name" value="CILIA- AND FLAGELLA-ASSOCIATED PROTEIN 65"/>
    <property type="match status" value="1"/>
</dbReference>
<dbReference type="Proteomes" id="UP001596091">
    <property type="component" value="Unassembled WGS sequence"/>
</dbReference>
<organism evidence="10 11">
    <name type="scientific">Acidicapsa dinghuensis</name>
    <dbReference type="NCBI Taxonomy" id="2218256"/>
    <lineage>
        <taxon>Bacteria</taxon>
        <taxon>Pseudomonadati</taxon>
        <taxon>Acidobacteriota</taxon>
        <taxon>Terriglobia</taxon>
        <taxon>Terriglobales</taxon>
        <taxon>Acidobacteriaceae</taxon>
        <taxon>Acidicapsa</taxon>
    </lineage>
</organism>
<dbReference type="InterPro" id="IPR036278">
    <property type="entry name" value="Sialidase_sf"/>
</dbReference>
<keyword evidence="5" id="KW-0966">Cell projection</keyword>
<sequence length="1635" mass="161404">MRRLEWISRWVALCLACQAAIAIAEPPQTQTSAQPPQVRAAQRFLAHRGGAKQLRQRALAATHQAATASRSLLPMASTNSTWTPVGPLAVSSITSGLVTGRISSIAVDPSDSSGNTIYAGTTGGGVWKSQNAAASTASSVQFTPLTDGIAGLSGSSDAGASIGAATVQPGGTGIILAGLGDPNDALDSYYGAGLLRSTDNGKTWSLITQTDDLETGLSTQDYAFTGEGFAGFAWSTTNTQLVVAAISQAFEGAITNATMQGQSYEGLYYSSDAGATWHLAQITDLDGQDVQGPEDAFILPDGNAATSVVWNPIRQLFFAAVRYHGYYQSSDGIHWTRFANQPGTNLTIAVCPTGASVLGCPIFRGSLTVNPQTGDTFSATTLSFPNTVEGQPSAPLTVTLTNSGGIPLTSISTSVTNNQGSSDFQAISSCGTQLAANSSCTISVTLTPSVTGTESGTLYIGDALKSQSVKLSGWGLSPPLISLSTTSFAYGSQEIGVATAAKSLNIYDRGGSSLAQPSVSISGSGAAAFSIAANNCTASVAVSQYCTVQVVFTPVIAGSVTATLTVTSASPNVAPATLALSGTGLTPPILGVQPASINVGIVDVGFSSNAYSITVQNLGQIAMTAPTFALTGFTGPSGALPTDFALSAPSDVTACTANLSPGGLCYEQVIFSPSAIGTESITLVVSNPQANPSSATVTITGTGSPPISLQSNVSQLEFGQATVGSASLPLTLTISNVGRQAANGLTFALTGPYSLNASPTACGSTLGGQASCNVALVFSPTASGDQPGTLTVAAANQGVAPLVVALDGTGQAVGGFSVQPSQLTFGSVQTGTISASQTLTITNSGGATLAGIQLSMAGDFSLTADGCSATLAAGATCTTGVVFKPSTTGNETSTLTLTSTSAGTTPAVVPMSGTGIPAGSIFATPAVLGFGSVTVGGSAAAQTVSLQNTGAITLSGLQFSVIGDYSLLSNTCGTVLAPSAACTLSVSFAPSQAGTRIGSITVNSAATGFTPTVIGLTGTGLPAAQLAVTPSHLTFSTIPVGSSSSPQTITVSNPGTAALQGLTATATGPFTTGSGSCGSTLAAGASCAITVTFSPKTAGVLTGVVTLSSSSVGVPSVAIQASGTGLAPASLALTPSPVNFPSVELGVTSPSQTVTVTNSGGQSLGGLAISLTGSESQDFVLGANTCTATLAAGASCAVSITFTPTLAGGRQAFLTAASTTSGVASVTTTLSGAGLTPPVLNFAPTQLSFPTTQIGQSSAAQQLNLTNSGQSGISDLQLTLTTGFVLNAAQTTCTAALSAGASCIAAIQLSPASSGTTTGAISAASHLTGASATAALTGNGSVPPSIVTSPANTIQFGTTGVGSSSPQQTVTVTNPSAVSAVTGLSLTLDANAQQNGFGLGSNNCGSTIAPGVSCTVNINFSPATYGPLTGILTLQGTNGVAPVQLQLAGIGYSFQFTVNGDNSATVVQGQSANYTLSLTSYGSAANSGTNFSFECDNLPANAICVFNPVQLPVQQSNVTGQVLLQIGTGAPSIAADRNPPRSGPTFPSHNLIVLACGICCIPFTLRWRKKISSLLVITLVFGAAIAIAGCAASSGSGSSGQQKTGGGTPPGSYTVTISANANGVTKSLTVTLAVN</sequence>
<comment type="subcellular location">
    <subcellularLocation>
        <location evidence="1">Cell projection</location>
        <location evidence="1">Cilium</location>
    </subcellularLocation>
    <subcellularLocation>
        <location evidence="2">Cytoplasm</location>
    </subcellularLocation>
</comment>
<dbReference type="InterPro" id="IPR052614">
    <property type="entry name" value="CFAP65"/>
</dbReference>
<dbReference type="SUPFAM" id="SSF50939">
    <property type="entry name" value="Sialidases"/>
    <property type="match status" value="1"/>
</dbReference>
<keyword evidence="6" id="KW-0472">Membrane</keyword>
<name>A0ABW1EA21_9BACT</name>
<evidence type="ECO:0000256" key="5">
    <source>
        <dbReference type="ARBA" id="ARBA00023273"/>
    </source>
</evidence>
<evidence type="ECO:0000259" key="9">
    <source>
        <dbReference type="Pfam" id="PF22544"/>
    </source>
</evidence>
<evidence type="ECO:0000256" key="6">
    <source>
        <dbReference type="SAM" id="Phobius"/>
    </source>
</evidence>
<keyword evidence="3" id="KW-0963">Cytoplasm</keyword>
<evidence type="ECO:0000256" key="3">
    <source>
        <dbReference type="ARBA" id="ARBA00022490"/>
    </source>
</evidence>
<evidence type="ECO:0000256" key="4">
    <source>
        <dbReference type="ARBA" id="ARBA00023069"/>
    </source>
</evidence>
<dbReference type="RefSeq" id="WP_263335026.1">
    <property type="nucleotide sequence ID" value="NZ_JAGSYH010000002.1"/>
</dbReference>
<protein>
    <submittedName>
        <fullName evidence="10">Beta strand repeat-containing protein</fullName>
    </submittedName>
</protein>
<dbReference type="Gene3D" id="2.60.40.10">
    <property type="entry name" value="Immunoglobulins"/>
    <property type="match status" value="10"/>
</dbReference>
<evidence type="ECO:0000256" key="2">
    <source>
        <dbReference type="ARBA" id="ARBA00004496"/>
    </source>
</evidence>
<dbReference type="Pfam" id="PF15780">
    <property type="entry name" value="ASH"/>
    <property type="match status" value="2"/>
</dbReference>
<comment type="caution">
    <text evidence="10">The sequence shown here is derived from an EMBL/GenBank/DDBJ whole genome shotgun (WGS) entry which is preliminary data.</text>
</comment>
<dbReference type="InterPro" id="IPR015943">
    <property type="entry name" value="WD40/YVTN_repeat-like_dom_sf"/>
</dbReference>
<proteinExistence type="predicted"/>
<evidence type="ECO:0000256" key="1">
    <source>
        <dbReference type="ARBA" id="ARBA00004138"/>
    </source>
</evidence>
<dbReference type="PANTHER" id="PTHR46127:SF1">
    <property type="entry name" value="CILIA- AND FLAGELLA-ASSOCIATED PROTEIN 65"/>
    <property type="match status" value="1"/>
</dbReference>
<dbReference type="InterPro" id="IPR031549">
    <property type="entry name" value="ASH"/>
</dbReference>
<keyword evidence="7" id="KW-0732">Signal</keyword>
<evidence type="ECO:0000313" key="11">
    <source>
        <dbReference type="Proteomes" id="UP001596091"/>
    </source>
</evidence>
<feature type="transmembrane region" description="Helical" evidence="6">
    <location>
        <begin position="1574"/>
        <end position="1594"/>
    </location>
</feature>
<feature type="chain" id="PRO_5046557345" evidence="7">
    <location>
        <begin position="25"/>
        <end position="1635"/>
    </location>
</feature>
<feature type="domain" description="Abnormal spindle-like microcephaly-associated protein ASH" evidence="8">
    <location>
        <begin position="815"/>
        <end position="899"/>
    </location>
</feature>
<dbReference type="Gene3D" id="2.130.10.10">
    <property type="entry name" value="YVTN repeat-like/Quinoprotein amine dehydrogenase"/>
    <property type="match status" value="1"/>
</dbReference>
<dbReference type="InterPro" id="IPR053879">
    <property type="entry name" value="HYDIN_VesB_CFA65-like_Ig"/>
</dbReference>
<dbReference type="InterPro" id="IPR013783">
    <property type="entry name" value="Ig-like_fold"/>
</dbReference>
<keyword evidence="6" id="KW-0812">Transmembrane</keyword>
<feature type="domain" description="Abnormal spindle-like microcephaly-associated protein ASH" evidence="8">
    <location>
        <begin position="1349"/>
        <end position="1436"/>
    </location>
</feature>
<evidence type="ECO:0000313" key="10">
    <source>
        <dbReference type="EMBL" id="MFC5860825.1"/>
    </source>
</evidence>
<feature type="transmembrane region" description="Helical" evidence="6">
    <location>
        <begin position="1548"/>
        <end position="1567"/>
    </location>
</feature>
<gene>
    <name evidence="10" type="ORF">ACFPT7_00805</name>
</gene>
<keyword evidence="4" id="KW-0969">Cilium</keyword>
<evidence type="ECO:0000259" key="8">
    <source>
        <dbReference type="Pfam" id="PF15780"/>
    </source>
</evidence>
<feature type="signal peptide" evidence="7">
    <location>
        <begin position="1"/>
        <end position="24"/>
    </location>
</feature>
<keyword evidence="6" id="KW-1133">Transmembrane helix</keyword>